<proteinExistence type="predicted"/>
<evidence type="ECO:0000256" key="1">
    <source>
        <dbReference type="SAM" id="SignalP"/>
    </source>
</evidence>
<dbReference type="EMBL" id="JARBJD010000049">
    <property type="protein sequence ID" value="KAK2957068.1"/>
    <property type="molecule type" value="Genomic_DNA"/>
</dbReference>
<organism evidence="2 3">
    <name type="scientific">Blattamonas nauphoetae</name>
    <dbReference type="NCBI Taxonomy" id="2049346"/>
    <lineage>
        <taxon>Eukaryota</taxon>
        <taxon>Metamonada</taxon>
        <taxon>Preaxostyla</taxon>
        <taxon>Oxymonadida</taxon>
        <taxon>Blattamonas</taxon>
    </lineage>
</organism>
<feature type="chain" id="PRO_5046066921" evidence="1">
    <location>
        <begin position="19"/>
        <end position="300"/>
    </location>
</feature>
<sequence length="300" mass="34217">MVKIFVLVMRNILLLLNSLNRHTSRKSHCKSFLKVELQLKNKFLINELLIAKRRLLHRKDCTMIGSVRGVGLRTIQNELNVTNVMRANPQIPKLLGQKRSVQRLIQDRGIIIPITIRGTINNVTLIGMPLSGFVQSAKIVIGQEELPVIDATLSARQMLANLEAVAHTVGHPLHIVIDNLECRMIAQIEMVEETGLTTMMIGETITIMIEETTIVGHHHETDRSTCHLSRDTLHSRCRWTSRGASCQDHRHPTQTHGWTQCLFRRDRRCLRRWSTNRVSPCLPTSSRECTAIRTTLPKCR</sequence>
<comment type="caution">
    <text evidence="2">The sequence shown here is derived from an EMBL/GenBank/DDBJ whole genome shotgun (WGS) entry which is preliminary data.</text>
</comment>
<keyword evidence="1" id="KW-0732">Signal</keyword>
<evidence type="ECO:0000313" key="2">
    <source>
        <dbReference type="EMBL" id="KAK2957068.1"/>
    </source>
</evidence>
<gene>
    <name evidence="2" type="ORF">BLNAU_7898</name>
</gene>
<evidence type="ECO:0000313" key="3">
    <source>
        <dbReference type="Proteomes" id="UP001281761"/>
    </source>
</evidence>
<accession>A0ABQ9Y026</accession>
<keyword evidence="3" id="KW-1185">Reference proteome</keyword>
<dbReference type="Proteomes" id="UP001281761">
    <property type="component" value="Unassembled WGS sequence"/>
</dbReference>
<name>A0ABQ9Y026_9EUKA</name>
<feature type="signal peptide" evidence="1">
    <location>
        <begin position="1"/>
        <end position="18"/>
    </location>
</feature>
<protein>
    <submittedName>
        <fullName evidence="2">Uncharacterized protein</fullName>
    </submittedName>
</protein>
<reference evidence="2 3" key="1">
    <citation type="journal article" date="2022" name="bioRxiv">
        <title>Genomics of Preaxostyla Flagellates Illuminates Evolutionary Transitions and the Path Towards Mitochondrial Loss.</title>
        <authorList>
            <person name="Novak L.V.F."/>
            <person name="Treitli S.C."/>
            <person name="Pyrih J."/>
            <person name="Halakuc P."/>
            <person name="Pipaliya S.V."/>
            <person name="Vacek V."/>
            <person name="Brzon O."/>
            <person name="Soukal P."/>
            <person name="Eme L."/>
            <person name="Dacks J.B."/>
            <person name="Karnkowska A."/>
            <person name="Elias M."/>
            <person name="Hampl V."/>
        </authorList>
    </citation>
    <scope>NUCLEOTIDE SEQUENCE [LARGE SCALE GENOMIC DNA]</scope>
    <source>
        <strain evidence="2">NAU3</strain>
        <tissue evidence="2">Gut</tissue>
    </source>
</reference>